<proteinExistence type="predicted"/>
<dbReference type="Proteomes" id="UP000199608">
    <property type="component" value="Unassembled WGS sequence"/>
</dbReference>
<organism evidence="2 3">
    <name type="scientific">Desulfobacula phenolica</name>
    <dbReference type="NCBI Taxonomy" id="90732"/>
    <lineage>
        <taxon>Bacteria</taxon>
        <taxon>Pseudomonadati</taxon>
        <taxon>Thermodesulfobacteriota</taxon>
        <taxon>Desulfobacteria</taxon>
        <taxon>Desulfobacterales</taxon>
        <taxon>Desulfobacteraceae</taxon>
        <taxon>Desulfobacula</taxon>
    </lineage>
</organism>
<name>A0A1H2JW99_9BACT</name>
<dbReference type="EMBL" id="FNLL01000016">
    <property type="protein sequence ID" value="SDU60680.1"/>
    <property type="molecule type" value="Genomic_DNA"/>
</dbReference>
<evidence type="ECO:0000256" key="1">
    <source>
        <dbReference type="SAM" id="MobiDB-lite"/>
    </source>
</evidence>
<feature type="region of interest" description="Disordered" evidence="1">
    <location>
        <begin position="1"/>
        <end position="57"/>
    </location>
</feature>
<keyword evidence="3" id="KW-1185">Reference proteome</keyword>
<evidence type="ECO:0000313" key="2">
    <source>
        <dbReference type="EMBL" id="SDU60680.1"/>
    </source>
</evidence>
<dbReference type="AlphaFoldDB" id="A0A1H2JW99"/>
<evidence type="ECO:0008006" key="4">
    <source>
        <dbReference type="Google" id="ProtNLM"/>
    </source>
</evidence>
<feature type="non-terminal residue" evidence="2">
    <location>
        <position position="90"/>
    </location>
</feature>
<protein>
    <recommendedName>
        <fullName evidence="4">Transposase</fullName>
    </recommendedName>
</protein>
<accession>A0A1H2JW99</accession>
<gene>
    <name evidence="2" type="ORF">SAMN04487931_11655</name>
</gene>
<reference evidence="3" key="1">
    <citation type="submission" date="2016-10" db="EMBL/GenBank/DDBJ databases">
        <authorList>
            <person name="Varghese N."/>
            <person name="Submissions S."/>
        </authorList>
    </citation>
    <scope>NUCLEOTIDE SEQUENCE [LARGE SCALE GENOMIC DNA]</scope>
    <source>
        <strain evidence="3">DSM 3384</strain>
    </source>
</reference>
<evidence type="ECO:0000313" key="3">
    <source>
        <dbReference type="Proteomes" id="UP000199608"/>
    </source>
</evidence>
<sequence length="90" mass="9741">MEPIKMNQLPTSCNRPGASPNEEPVEGAPGATGTGSSLGGEVDNIFPNPEVPEKKPRRNFTAAYKLRILQKVDLCTQPGQIGRLLRREGL</sequence>